<proteinExistence type="predicted"/>
<dbReference type="InterPro" id="IPR029044">
    <property type="entry name" value="Nucleotide-diphossugar_trans"/>
</dbReference>
<comment type="caution">
    <text evidence="1">The sequence shown here is derived from an EMBL/GenBank/DDBJ whole genome shotgun (WGS) entry which is preliminary data.</text>
</comment>
<protein>
    <submittedName>
        <fullName evidence="1">Uncharacterized protein</fullName>
    </submittedName>
</protein>
<dbReference type="Proteomes" id="UP000663879">
    <property type="component" value="Unassembled WGS sequence"/>
</dbReference>
<dbReference type="AlphaFoldDB" id="A0A813YRG0"/>
<reference evidence="1" key="1">
    <citation type="submission" date="2021-02" db="EMBL/GenBank/DDBJ databases">
        <authorList>
            <person name="Nowell W R."/>
        </authorList>
    </citation>
    <scope>NUCLEOTIDE SEQUENCE</scope>
    <source>
        <strain evidence="1">Ploen Becks lab</strain>
    </source>
</reference>
<dbReference type="PANTHER" id="PTHR31389">
    <property type="entry name" value="LD39211P"/>
    <property type="match status" value="1"/>
</dbReference>
<dbReference type="Pfam" id="PF07801">
    <property type="entry name" value="DUF1647"/>
    <property type="match status" value="1"/>
</dbReference>
<dbReference type="SUPFAM" id="SSF53448">
    <property type="entry name" value="Nucleotide-diphospho-sugar transferases"/>
    <property type="match status" value="1"/>
</dbReference>
<sequence>MFGFNVQKEPLIVKIIETSQYKYDLTEFDKIDILFIKNNYIHDLSTKRLNKLFKILQEKEEKFKIIFESLNLISFTDYKLEKYNNVLSKNYQVESNNFLLKNDSNFMINEKFIKYLYHKTHNYSFDNPRNSVLKRNITVNKKPAIVTAANSAYYSALQATVFHIHKHFPDYPLIIYDLGLDEESYKTTIANCKCVVKKFDMNKLYERTSAHISNLKTYAWKPLLIQETLIEYETVLYVDSSIRFQSSEISSIIDSVRQVGMLTQYIELKLNCYTNPKMFEWFEDTPSTYDDFFTIEANILLFHRNFLTSLIMKAWVTCALEESCISPIGSRIDSCCGCHRYDQDALTIINSYFYGHPKDSRMHLPPYSFTREESFFFKIRRYEGMDYFKNQAIK</sequence>
<organism evidence="1 2">
    <name type="scientific">Brachionus calyciflorus</name>
    <dbReference type="NCBI Taxonomy" id="104777"/>
    <lineage>
        <taxon>Eukaryota</taxon>
        <taxon>Metazoa</taxon>
        <taxon>Spiralia</taxon>
        <taxon>Gnathifera</taxon>
        <taxon>Rotifera</taxon>
        <taxon>Eurotatoria</taxon>
        <taxon>Monogononta</taxon>
        <taxon>Pseudotrocha</taxon>
        <taxon>Ploima</taxon>
        <taxon>Brachionidae</taxon>
        <taxon>Brachionus</taxon>
    </lineage>
</organism>
<evidence type="ECO:0000313" key="2">
    <source>
        <dbReference type="Proteomes" id="UP000663879"/>
    </source>
</evidence>
<dbReference type="InterPro" id="IPR012444">
    <property type="entry name" value="DUF1647"/>
</dbReference>
<gene>
    <name evidence="1" type="ORF">OXX778_LOCUS10749</name>
</gene>
<dbReference type="OrthoDB" id="5954868at2759"/>
<dbReference type="PANTHER" id="PTHR31389:SF4">
    <property type="entry name" value="LD39211P"/>
    <property type="match status" value="1"/>
</dbReference>
<keyword evidence="2" id="KW-1185">Reference proteome</keyword>
<name>A0A813YRG0_9BILA</name>
<evidence type="ECO:0000313" key="1">
    <source>
        <dbReference type="EMBL" id="CAF0887758.1"/>
    </source>
</evidence>
<dbReference type="EMBL" id="CAJNOC010001742">
    <property type="protein sequence ID" value="CAF0887758.1"/>
    <property type="molecule type" value="Genomic_DNA"/>
</dbReference>
<accession>A0A813YRG0</accession>